<organism evidence="1 2">
    <name type="scientific">Actinoplanes auranticolor</name>
    <dbReference type="NCBI Taxonomy" id="47988"/>
    <lineage>
        <taxon>Bacteria</taxon>
        <taxon>Bacillati</taxon>
        <taxon>Actinomycetota</taxon>
        <taxon>Actinomycetes</taxon>
        <taxon>Micromonosporales</taxon>
        <taxon>Micromonosporaceae</taxon>
        <taxon>Actinoplanes</taxon>
    </lineage>
</organism>
<dbReference type="Proteomes" id="UP000681340">
    <property type="component" value="Unassembled WGS sequence"/>
</dbReference>
<sequence length="92" mass="10130">MVFLTWTENTVTWNSVNGSSAELAQNSATADRYRPSPLMFFRSGATVRGASKQATAAEKIYVQTTRQTRLGWLTLSGLTAEIAKDADDLTER</sequence>
<protein>
    <submittedName>
        <fullName evidence="1">Uncharacterized protein</fullName>
    </submittedName>
</protein>
<evidence type="ECO:0000313" key="1">
    <source>
        <dbReference type="EMBL" id="GIM80589.1"/>
    </source>
</evidence>
<accession>A0A919VVH6</accession>
<reference evidence="1" key="1">
    <citation type="submission" date="2021-03" db="EMBL/GenBank/DDBJ databases">
        <title>Whole genome shotgun sequence of Actinoplanes auranticolor NBRC 12245.</title>
        <authorList>
            <person name="Komaki H."/>
            <person name="Tamura T."/>
        </authorList>
    </citation>
    <scope>NUCLEOTIDE SEQUENCE</scope>
    <source>
        <strain evidence="1">NBRC 12245</strain>
    </source>
</reference>
<name>A0A919VVH6_9ACTN</name>
<gene>
    <name evidence="1" type="ORF">Aau02nite_91230</name>
</gene>
<dbReference type="AlphaFoldDB" id="A0A919VVH6"/>
<keyword evidence="2" id="KW-1185">Reference proteome</keyword>
<comment type="caution">
    <text evidence="1">The sequence shown here is derived from an EMBL/GenBank/DDBJ whole genome shotgun (WGS) entry which is preliminary data.</text>
</comment>
<evidence type="ECO:0000313" key="2">
    <source>
        <dbReference type="Proteomes" id="UP000681340"/>
    </source>
</evidence>
<proteinExistence type="predicted"/>
<dbReference type="EMBL" id="BOQL01000102">
    <property type="protein sequence ID" value="GIM80589.1"/>
    <property type="molecule type" value="Genomic_DNA"/>
</dbReference>